<sequence>MSKMTNIGQMGLNGKSKIYGLSKKDLILCKRVMFPEGPERTVHRRQRKEKIAEGCRANMGHTKRSTGAERKILEHRSEESSYDHITLSLRLGDTESTQTWFSSCSIQDLYGAKRVHTVVDKTFAPKDKVEAVSTLEPREASVGSTDAVHHGLASHTHWGEKTAASRWDLRSSFESQ</sequence>
<name>A0A6B0RC99_9CETA</name>
<evidence type="ECO:0000256" key="1">
    <source>
        <dbReference type="SAM" id="MobiDB-lite"/>
    </source>
</evidence>
<gene>
    <name evidence="2" type="ORF">E5288_WYG011337</name>
</gene>
<proteinExistence type="predicted"/>
<evidence type="ECO:0000313" key="2">
    <source>
        <dbReference type="EMBL" id="MXQ85564.1"/>
    </source>
</evidence>
<dbReference type="EMBL" id="VBQZ03000026">
    <property type="protein sequence ID" value="MXQ85564.1"/>
    <property type="molecule type" value="Genomic_DNA"/>
</dbReference>
<reference evidence="2" key="1">
    <citation type="submission" date="2019-10" db="EMBL/GenBank/DDBJ databases">
        <title>The sequence and de novo assembly of the wild yak genome.</title>
        <authorList>
            <person name="Liu Y."/>
        </authorList>
    </citation>
    <scope>NUCLEOTIDE SEQUENCE [LARGE SCALE GENOMIC DNA]</scope>
    <source>
        <strain evidence="2">WY2019</strain>
    </source>
</reference>
<accession>A0A6B0RC99</accession>
<evidence type="ECO:0000313" key="3">
    <source>
        <dbReference type="Proteomes" id="UP000322234"/>
    </source>
</evidence>
<dbReference type="Proteomes" id="UP000322234">
    <property type="component" value="Unassembled WGS sequence"/>
</dbReference>
<protein>
    <submittedName>
        <fullName evidence="2">Uncharacterized protein</fullName>
    </submittedName>
</protein>
<keyword evidence="3" id="KW-1185">Reference proteome</keyword>
<comment type="caution">
    <text evidence="2">The sequence shown here is derived from an EMBL/GenBank/DDBJ whole genome shotgun (WGS) entry which is preliminary data.</text>
</comment>
<feature type="region of interest" description="Disordered" evidence="1">
    <location>
        <begin position="137"/>
        <end position="163"/>
    </location>
</feature>
<organism evidence="2 3">
    <name type="scientific">Bos mutus</name>
    <name type="common">wild yak</name>
    <dbReference type="NCBI Taxonomy" id="72004"/>
    <lineage>
        <taxon>Eukaryota</taxon>
        <taxon>Metazoa</taxon>
        <taxon>Chordata</taxon>
        <taxon>Craniata</taxon>
        <taxon>Vertebrata</taxon>
        <taxon>Euteleostomi</taxon>
        <taxon>Mammalia</taxon>
        <taxon>Eutheria</taxon>
        <taxon>Laurasiatheria</taxon>
        <taxon>Artiodactyla</taxon>
        <taxon>Ruminantia</taxon>
        <taxon>Pecora</taxon>
        <taxon>Bovidae</taxon>
        <taxon>Bovinae</taxon>
        <taxon>Bos</taxon>
    </lineage>
</organism>
<dbReference type="AlphaFoldDB" id="A0A6B0RC99"/>